<organism evidence="2 3">
    <name type="scientific">Jiella sonneratiae</name>
    <dbReference type="NCBI Taxonomy" id="2816856"/>
    <lineage>
        <taxon>Bacteria</taxon>
        <taxon>Pseudomonadati</taxon>
        <taxon>Pseudomonadota</taxon>
        <taxon>Alphaproteobacteria</taxon>
        <taxon>Hyphomicrobiales</taxon>
        <taxon>Aurantimonadaceae</taxon>
        <taxon>Jiella</taxon>
    </lineage>
</organism>
<accession>A0ABS3J4T6</accession>
<dbReference type="Proteomes" id="UP000664288">
    <property type="component" value="Unassembled WGS sequence"/>
</dbReference>
<reference evidence="2 3" key="1">
    <citation type="submission" date="2021-03" db="EMBL/GenBank/DDBJ databases">
        <title>Whole genome sequence of Jiella sp. MQZ13P-4.</title>
        <authorList>
            <person name="Tuo L."/>
        </authorList>
    </citation>
    <scope>NUCLEOTIDE SEQUENCE [LARGE SCALE GENOMIC DNA]</scope>
    <source>
        <strain evidence="2 3">MQZ13P-4</strain>
    </source>
</reference>
<evidence type="ECO:0000313" key="2">
    <source>
        <dbReference type="EMBL" id="MBO0904667.1"/>
    </source>
</evidence>
<name>A0ABS3J4T6_9HYPH</name>
<comment type="caution">
    <text evidence="2">The sequence shown here is derived from an EMBL/GenBank/DDBJ whole genome shotgun (WGS) entry which is preliminary data.</text>
</comment>
<dbReference type="RefSeq" id="WP_207351304.1">
    <property type="nucleotide sequence ID" value="NZ_JAFMPY010000013.1"/>
</dbReference>
<feature type="compositionally biased region" description="Polar residues" evidence="1">
    <location>
        <begin position="30"/>
        <end position="44"/>
    </location>
</feature>
<protein>
    <submittedName>
        <fullName evidence="2">Uncharacterized protein</fullName>
    </submittedName>
</protein>
<evidence type="ECO:0000256" key="1">
    <source>
        <dbReference type="SAM" id="MobiDB-lite"/>
    </source>
</evidence>
<gene>
    <name evidence="2" type="ORF">J1C47_13540</name>
</gene>
<evidence type="ECO:0000313" key="3">
    <source>
        <dbReference type="Proteomes" id="UP000664288"/>
    </source>
</evidence>
<sequence>MPANTNNGLFGTGVAVPELRPEPIRPSPTPGSTFVQPQRTQTGGNARALAQSLSGFSRSLDNYMAVQDQQSRDPKSDENKAFLNAIQGKSAADLELMVRNGEFSNEIQSDALNGLLGSKAANDYRLDTSEWYMSDFDKTSGNFAAEAEQRRQQFAEALPSDAARAAFFKETEGYLQRMAGADLKEQAEQAQLHRNDAVVSKFRNIADDALAAGEDPSAVASKIINESKLNRSFYGMTGQEQNATLFGLAQEYALQGRPDLVKALLENKRGGIGAVAETSQYATKSLRLVEAAQKAANDEAKKGAFDVYEELNQLEEAGELTPKRLQELQTAHPWMKDENPERYSNMVQRSRNNKARAEAKRQKLEAKTVLRQQADRSRQEAVTSTVNGLTRLFGAQQVEDAVIDTPSGGTKVLKADDQIEEAVEDYFRPMWKKQEQQMVEEGVDPAQAKESIFRQKVNFFSGNGLENKEWSGLFNSMAVVSSASTVAESGEIPEQLAGVAETYHKLKGLNPAYAAMIVKDEQAQEFLDAYSDARSSPVVGDAVMSEADALKQASRLLNRTPAEKRMASVPRAVADDVVRDAMGGSLFGGTDIDEDFLDNPRNLKIGSDLVKRFMSQGFDRDTAAEKAKKAMKERAVFVNGVAVMQERRMFPPKFGEYAEGYLSDLAEEQGGTVTGSDLYLVPLDEATGNFAIMSKNGDPDIGVVTMEEIRAYAKQSQAREMRKQAEWGRKVDEEGPVWAYLDWAKNGFEVEDSNMTDEQAKAFLSDKQEREKIQNFVEAQADREGIAYDAVSGTWFRRSTPTRDYRENPVVSPAVTWSADEKTVRWQTLRPGR</sequence>
<feature type="region of interest" description="Disordered" evidence="1">
    <location>
        <begin position="1"/>
        <end position="47"/>
    </location>
</feature>
<proteinExistence type="predicted"/>
<dbReference type="EMBL" id="JAFMPY010000013">
    <property type="protein sequence ID" value="MBO0904667.1"/>
    <property type="molecule type" value="Genomic_DNA"/>
</dbReference>
<keyword evidence="3" id="KW-1185">Reference proteome</keyword>